<dbReference type="Pfam" id="PF00005">
    <property type="entry name" value="ABC_tran"/>
    <property type="match status" value="1"/>
</dbReference>
<dbReference type="Proteomes" id="UP000031368">
    <property type="component" value="Plasmid pRgalR602c"/>
</dbReference>
<dbReference type="InterPro" id="IPR003593">
    <property type="entry name" value="AAA+_ATPase"/>
</dbReference>
<evidence type="ECO:0000256" key="3">
    <source>
        <dbReference type="ARBA" id="ARBA00022448"/>
    </source>
</evidence>
<keyword evidence="4" id="KW-0547">Nucleotide-binding</keyword>
<dbReference type="KEGG" id="rga:RGR602_PC00015"/>
<dbReference type="Gene3D" id="3.40.50.300">
    <property type="entry name" value="P-loop containing nucleotide triphosphate hydrolases"/>
    <property type="match status" value="1"/>
</dbReference>
<dbReference type="PROSITE" id="PS00211">
    <property type="entry name" value="ABC_TRANSPORTER_1"/>
    <property type="match status" value="1"/>
</dbReference>
<keyword evidence="3" id="KW-0813">Transport</keyword>
<dbReference type="InterPro" id="IPR003439">
    <property type="entry name" value="ABC_transporter-like_ATP-bd"/>
</dbReference>
<keyword evidence="7" id="KW-0614">Plasmid</keyword>
<dbReference type="InterPro" id="IPR013563">
    <property type="entry name" value="Oligopep_ABC_C"/>
</dbReference>
<evidence type="ECO:0000256" key="4">
    <source>
        <dbReference type="ARBA" id="ARBA00022741"/>
    </source>
</evidence>
<dbReference type="SUPFAM" id="SSF52540">
    <property type="entry name" value="P-loop containing nucleoside triphosphate hydrolases"/>
    <property type="match status" value="1"/>
</dbReference>
<organism evidence="7 8">
    <name type="scientific">Rhizobium gallicum bv. gallicum R602sp</name>
    <dbReference type="NCBI Taxonomy" id="1041138"/>
    <lineage>
        <taxon>Bacteria</taxon>
        <taxon>Pseudomonadati</taxon>
        <taxon>Pseudomonadota</taxon>
        <taxon>Alphaproteobacteria</taxon>
        <taxon>Hyphomicrobiales</taxon>
        <taxon>Rhizobiaceae</taxon>
        <taxon>Rhizobium/Agrobacterium group</taxon>
        <taxon>Rhizobium</taxon>
    </lineage>
</organism>
<dbReference type="SMART" id="SM00382">
    <property type="entry name" value="AAA"/>
    <property type="match status" value="1"/>
</dbReference>
<dbReference type="GO" id="GO:0005886">
    <property type="term" value="C:plasma membrane"/>
    <property type="evidence" value="ECO:0007669"/>
    <property type="project" value="UniProtKB-SubCell"/>
</dbReference>
<dbReference type="EMBL" id="CP006880">
    <property type="protein sequence ID" value="AJD44062.1"/>
    <property type="molecule type" value="Genomic_DNA"/>
</dbReference>
<dbReference type="NCBIfam" id="TIGR01727">
    <property type="entry name" value="oligo_HPY"/>
    <property type="match status" value="1"/>
</dbReference>
<dbReference type="PANTHER" id="PTHR43776">
    <property type="entry name" value="TRANSPORT ATP-BINDING PROTEIN"/>
    <property type="match status" value="1"/>
</dbReference>
<dbReference type="InterPro" id="IPR027417">
    <property type="entry name" value="P-loop_NTPase"/>
</dbReference>
<evidence type="ECO:0000256" key="1">
    <source>
        <dbReference type="ARBA" id="ARBA00004417"/>
    </source>
</evidence>
<dbReference type="HOGENOM" id="CLU_000604_1_23_5"/>
<dbReference type="RefSeq" id="WP_040114508.1">
    <property type="nucleotide sequence ID" value="NZ_CP006880.1"/>
</dbReference>
<dbReference type="AlphaFoldDB" id="A0A0B4XC22"/>
<dbReference type="InterPro" id="IPR017871">
    <property type="entry name" value="ABC_transporter-like_CS"/>
</dbReference>
<comment type="subcellular location">
    <subcellularLocation>
        <location evidence="1">Cell inner membrane</location>
        <topology evidence="1">Peripheral membrane protein</topology>
    </subcellularLocation>
</comment>
<name>A0A0B4XC22_9HYPH</name>
<protein>
    <submittedName>
        <fullName evidence="7">Oligopeptide/dipeptide ABC transporter ATP-binding protein</fullName>
    </submittedName>
</protein>
<evidence type="ECO:0000259" key="6">
    <source>
        <dbReference type="PROSITE" id="PS50893"/>
    </source>
</evidence>
<keyword evidence="5 7" id="KW-0067">ATP-binding</keyword>
<dbReference type="FunFam" id="3.40.50.300:FF:000016">
    <property type="entry name" value="Oligopeptide ABC transporter ATP-binding component"/>
    <property type="match status" value="1"/>
</dbReference>
<accession>A0A0B4XC22</accession>
<dbReference type="GO" id="GO:0005524">
    <property type="term" value="F:ATP binding"/>
    <property type="evidence" value="ECO:0007669"/>
    <property type="project" value="UniProtKB-KW"/>
</dbReference>
<dbReference type="CDD" id="cd03257">
    <property type="entry name" value="ABC_NikE_OppD_transporters"/>
    <property type="match status" value="1"/>
</dbReference>
<dbReference type="GO" id="GO:0016887">
    <property type="term" value="F:ATP hydrolysis activity"/>
    <property type="evidence" value="ECO:0007669"/>
    <property type="project" value="InterPro"/>
</dbReference>
<dbReference type="GO" id="GO:0015833">
    <property type="term" value="P:peptide transport"/>
    <property type="evidence" value="ECO:0007669"/>
    <property type="project" value="InterPro"/>
</dbReference>
<evidence type="ECO:0000313" key="8">
    <source>
        <dbReference type="Proteomes" id="UP000031368"/>
    </source>
</evidence>
<comment type="similarity">
    <text evidence="2">Belongs to the ABC transporter superfamily.</text>
</comment>
<evidence type="ECO:0000313" key="7">
    <source>
        <dbReference type="EMBL" id="AJD44062.1"/>
    </source>
</evidence>
<evidence type="ECO:0000256" key="2">
    <source>
        <dbReference type="ARBA" id="ARBA00005417"/>
    </source>
</evidence>
<dbReference type="GO" id="GO:0055085">
    <property type="term" value="P:transmembrane transport"/>
    <property type="evidence" value="ECO:0007669"/>
    <property type="project" value="UniProtKB-ARBA"/>
</dbReference>
<sequence>MIEPLLKVQNLSRHFGSTSASVRAVDDVSFEIASGETLGLVGESGCGKTSLVRTLLKLGPATSGSALLDGVDITTASGRQLHQLRRKMQVVFQDPYQSLNPRMRVDRLISEPWVLHPGILPKSSWREETVKLLESVGLRAEHANRYPSEFSGGQRQRLGIARALALNPALLVCDEPVSALDVSIQAQVVNLLVRLRRERNLAMLFVAHDLAVVRHIADRVMVMYLGKIIETGPKQLIFSAAAHPYTQALMSAVPTPDPRLRGHRKRIVLQGDLPSPANPPSGCRFRTRCWKATSICEEQEPALTARTAAPGLLTACHHADAEIATTAAPIHSHPA</sequence>
<dbReference type="Pfam" id="PF08352">
    <property type="entry name" value="oligo_HPY"/>
    <property type="match status" value="1"/>
</dbReference>
<keyword evidence="8" id="KW-1185">Reference proteome</keyword>
<feature type="domain" description="ABC transporter" evidence="6">
    <location>
        <begin position="6"/>
        <end position="250"/>
    </location>
</feature>
<proteinExistence type="inferred from homology"/>
<dbReference type="PROSITE" id="PS50893">
    <property type="entry name" value="ABC_TRANSPORTER_2"/>
    <property type="match status" value="1"/>
</dbReference>
<gene>
    <name evidence="7" type="ORF">RGR602_PC00015</name>
</gene>
<evidence type="ECO:0000256" key="5">
    <source>
        <dbReference type="ARBA" id="ARBA00022840"/>
    </source>
</evidence>
<dbReference type="InterPro" id="IPR050319">
    <property type="entry name" value="ABC_transp_ATP-bind"/>
</dbReference>
<geneLocation type="plasmid" evidence="7 8">
    <name>pRgalR602c</name>
</geneLocation>
<reference evidence="7 8" key="1">
    <citation type="submission" date="2013-11" db="EMBL/GenBank/DDBJ databases">
        <title>Complete genome sequence of Rhizobium gallicum bv. gallicum R602.</title>
        <authorList>
            <person name="Bustos P."/>
            <person name="Santamaria R.I."/>
            <person name="Lozano L."/>
            <person name="Acosta J.L."/>
            <person name="Ormeno-Orrillo E."/>
            <person name="Rogel M.A."/>
            <person name="Romero D."/>
            <person name="Cevallos M.A."/>
            <person name="Martinez-Romero E."/>
            <person name="Gonzalez V."/>
        </authorList>
    </citation>
    <scope>NUCLEOTIDE SEQUENCE [LARGE SCALE GENOMIC DNA]</scope>
    <source>
        <strain evidence="7 8">R602</strain>
        <plasmid evidence="7 8">pRgalR602c</plasmid>
    </source>
</reference>
<dbReference type="PANTHER" id="PTHR43776:SF7">
    <property type="entry name" value="D,D-DIPEPTIDE TRANSPORT ATP-BINDING PROTEIN DDPF-RELATED"/>
    <property type="match status" value="1"/>
</dbReference>